<feature type="chain" id="PRO_5005344869" evidence="2">
    <location>
        <begin position="21"/>
        <end position="167"/>
    </location>
</feature>
<evidence type="ECO:0000256" key="2">
    <source>
        <dbReference type="SAM" id="SignalP"/>
    </source>
</evidence>
<gene>
    <name evidence="3" type="ORF">LEMA_P007850.1</name>
</gene>
<protein>
    <submittedName>
        <fullName evidence="3">Predicted protein</fullName>
    </submittedName>
</protein>
<reference evidence="4" key="1">
    <citation type="journal article" date="2011" name="Nat. Commun.">
        <title>Effector diversification within compartments of the Leptosphaeria maculans genome affected by Repeat-Induced Point mutations.</title>
        <authorList>
            <person name="Rouxel T."/>
            <person name="Grandaubert J."/>
            <person name="Hane J.K."/>
            <person name="Hoede C."/>
            <person name="van de Wouw A.P."/>
            <person name="Couloux A."/>
            <person name="Dominguez V."/>
            <person name="Anthouard V."/>
            <person name="Bally P."/>
            <person name="Bourras S."/>
            <person name="Cozijnsen A.J."/>
            <person name="Ciuffetti L.M."/>
            <person name="Degrave A."/>
            <person name="Dilmaghani A."/>
            <person name="Duret L."/>
            <person name="Fudal I."/>
            <person name="Goodwin S.B."/>
            <person name="Gout L."/>
            <person name="Glaser N."/>
            <person name="Linglin J."/>
            <person name="Kema G.H.J."/>
            <person name="Lapalu N."/>
            <person name="Lawrence C.B."/>
            <person name="May K."/>
            <person name="Meyer M."/>
            <person name="Ollivier B."/>
            <person name="Poulain J."/>
            <person name="Schoch C.L."/>
            <person name="Simon A."/>
            <person name="Spatafora J.W."/>
            <person name="Stachowiak A."/>
            <person name="Turgeon B.G."/>
            <person name="Tyler B.M."/>
            <person name="Vincent D."/>
            <person name="Weissenbach J."/>
            <person name="Amselem J."/>
            <person name="Quesneville H."/>
            <person name="Oliver R.P."/>
            <person name="Wincker P."/>
            <person name="Balesdent M.-H."/>
            <person name="Howlett B.J."/>
        </authorList>
    </citation>
    <scope>NUCLEOTIDE SEQUENCE [LARGE SCALE GENOMIC DNA]</scope>
    <source>
        <strain evidence="4">JN3 / isolate v23.1.3 / race Av1-4-5-6-7-8</strain>
    </source>
</reference>
<proteinExistence type="predicted"/>
<dbReference type="Proteomes" id="UP000002668">
    <property type="component" value="Genome"/>
</dbReference>
<organism evidence="3 4">
    <name type="scientific">Leptosphaeria maculans (strain JN3 / isolate v23.1.3 / race Av1-4-5-6-7-8)</name>
    <name type="common">Blackleg fungus</name>
    <name type="synonym">Phoma lingam</name>
    <dbReference type="NCBI Taxonomy" id="985895"/>
    <lineage>
        <taxon>Eukaryota</taxon>
        <taxon>Fungi</taxon>
        <taxon>Dikarya</taxon>
        <taxon>Ascomycota</taxon>
        <taxon>Pezizomycotina</taxon>
        <taxon>Dothideomycetes</taxon>
        <taxon>Pleosporomycetidae</taxon>
        <taxon>Pleosporales</taxon>
        <taxon>Pleosporineae</taxon>
        <taxon>Leptosphaeriaceae</taxon>
        <taxon>Plenodomus</taxon>
        <taxon>Plenodomus lingam/Leptosphaeria maculans species complex</taxon>
    </lineage>
</organism>
<keyword evidence="4" id="KW-1185">Reference proteome</keyword>
<name>E5AFK9_LEPMJ</name>
<dbReference type="AlphaFoldDB" id="E5AFK9"/>
<dbReference type="EMBL" id="FP929139">
    <property type="protein sequence ID" value="CBY01998.1"/>
    <property type="molecule type" value="Genomic_DNA"/>
</dbReference>
<feature type="compositionally biased region" description="Polar residues" evidence="1">
    <location>
        <begin position="50"/>
        <end position="65"/>
    </location>
</feature>
<evidence type="ECO:0000313" key="3">
    <source>
        <dbReference type="EMBL" id="CBY01998.1"/>
    </source>
</evidence>
<feature type="region of interest" description="Disordered" evidence="1">
    <location>
        <begin position="43"/>
        <end position="66"/>
    </location>
</feature>
<sequence>MRLPLSLTLISLLSAVTLVALPLDHQDQAISIRHVNELSPIESPPIKSVQPRSNNPDSVAQSSPHKLQRRAHYQMPRFKFGPNSKLVIDGLSIFWTFVGETKFVDVVTFVNHFAGNVIVNLYSMNEHALPDKMLHTWNIGAEGVVQFKEMVQYQKFGQFVIELFTIE</sequence>
<keyword evidence="2" id="KW-0732">Signal</keyword>
<evidence type="ECO:0000313" key="4">
    <source>
        <dbReference type="Proteomes" id="UP000002668"/>
    </source>
</evidence>
<accession>E5AFK9</accession>
<dbReference type="HOGENOM" id="CLU_1594845_0_0_1"/>
<dbReference type="InParanoid" id="E5AFK9"/>
<dbReference type="VEuPathDB" id="FungiDB:LEMA_P007850.1"/>
<evidence type="ECO:0000256" key="1">
    <source>
        <dbReference type="SAM" id="MobiDB-lite"/>
    </source>
</evidence>
<feature type="signal peptide" evidence="2">
    <location>
        <begin position="1"/>
        <end position="20"/>
    </location>
</feature>